<dbReference type="OrthoDB" id="3176377at2"/>
<evidence type="ECO:0000313" key="2">
    <source>
        <dbReference type="EMBL" id="RNM35862.1"/>
    </source>
</evidence>
<name>A0A3N0IHW7_9ACTN</name>
<dbReference type="GeneID" id="98662280"/>
<dbReference type="EMBL" id="QIBZ01000005">
    <property type="protein sequence ID" value="RNM35862.1"/>
    <property type="molecule type" value="Genomic_DNA"/>
</dbReference>
<gene>
    <name evidence="2" type="ORF">DMP05_04105</name>
</gene>
<reference evidence="3" key="1">
    <citation type="submission" date="2018-05" db="EMBL/GenBank/DDBJ databases">
        <title>Genome Sequencing of selected type strains of the family Eggerthellaceae.</title>
        <authorList>
            <person name="Danylec N."/>
            <person name="Stoll D.A."/>
            <person name="Doetsch A."/>
            <person name="Huch M."/>
        </authorList>
    </citation>
    <scope>NUCLEOTIDE SEQUENCE [LARGE SCALE GENOMIC DNA]</scope>
    <source>
        <strain evidence="3">DSM 22006</strain>
    </source>
</reference>
<evidence type="ECO:0000256" key="1">
    <source>
        <dbReference type="SAM" id="MobiDB-lite"/>
    </source>
</evidence>
<comment type="caution">
    <text evidence="2">The sequence shown here is derived from an EMBL/GenBank/DDBJ whole genome shotgun (WGS) entry which is preliminary data.</text>
</comment>
<protein>
    <submittedName>
        <fullName evidence="2">Uncharacterized protein</fullName>
    </submittedName>
</protein>
<sequence>MPSDFGDESGEKLFDWMLRLGQEAGQAAMTHSAARVSMAFRNAVGEIGSEQSAITAGVEQASEAPEWAKLNLHEFKDLPEFDTIKEIIGSKLEREALQHEFFDEGEKSYLIFRVDDAPEVARCFDELATETTRACKKAEQQLSKEKGRASARDGETLGDPDKEPLQDRVEAFRKSAELAERAHGRSREVIDQARGR</sequence>
<organism evidence="2 3">
    <name type="scientific">Slackia isoflavoniconvertens</name>
    <dbReference type="NCBI Taxonomy" id="572010"/>
    <lineage>
        <taxon>Bacteria</taxon>
        <taxon>Bacillati</taxon>
        <taxon>Actinomycetota</taxon>
        <taxon>Coriobacteriia</taxon>
        <taxon>Eggerthellales</taxon>
        <taxon>Eggerthellaceae</taxon>
        <taxon>Slackia</taxon>
    </lineage>
</organism>
<dbReference type="RefSeq" id="WP_123219279.1">
    <property type="nucleotide sequence ID" value="NZ_JACHYQ010000001.1"/>
</dbReference>
<keyword evidence="3" id="KW-1185">Reference proteome</keyword>
<accession>A0A3N0IHW7</accession>
<dbReference type="Proteomes" id="UP000271472">
    <property type="component" value="Unassembled WGS sequence"/>
</dbReference>
<evidence type="ECO:0000313" key="3">
    <source>
        <dbReference type="Proteomes" id="UP000271472"/>
    </source>
</evidence>
<proteinExistence type="predicted"/>
<feature type="region of interest" description="Disordered" evidence="1">
    <location>
        <begin position="138"/>
        <end position="168"/>
    </location>
</feature>
<dbReference type="AlphaFoldDB" id="A0A3N0IHW7"/>